<accession>A0A8J4FCI4</accession>
<sequence>MLRWLDIGWFIAVIRCQLGYLDWGGVGAYGGARAWRQQQRRLLGILKGWRARCRGNRGRLHVDGWRGSCGNGGGGVIPGIYELLETVVIEGAELRSTVSWVTRWGTCQVKISSGDWWLGASAEEVVGGCLIRLCIISSGRLKGQW</sequence>
<name>A0A8J4FCI4_9CHLO</name>
<evidence type="ECO:0000313" key="2">
    <source>
        <dbReference type="Proteomes" id="UP000747399"/>
    </source>
</evidence>
<dbReference type="EMBL" id="BNCO01000075">
    <property type="protein sequence ID" value="GIL65362.1"/>
    <property type="molecule type" value="Genomic_DNA"/>
</dbReference>
<evidence type="ECO:0000313" key="1">
    <source>
        <dbReference type="EMBL" id="GIL65362.1"/>
    </source>
</evidence>
<gene>
    <name evidence="1" type="ORF">Vafri_19031</name>
</gene>
<organism evidence="1 2">
    <name type="scientific">Volvox africanus</name>
    <dbReference type="NCBI Taxonomy" id="51714"/>
    <lineage>
        <taxon>Eukaryota</taxon>
        <taxon>Viridiplantae</taxon>
        <taxon>Chlorophyta</taxon>
        <taxon>core chlorophytes</taxon>
        <taxon>Chlorophyceae</taxon>
        <taxon>CS clade</taxon>
        <taxon>Chlamydomonadales</taxon>
        <taxon>Volvocaceae</taxon>
        <taxon>Volvox</taxon>
    </lineage>
</organism>
<protein>
    <submittedName>
        <fullName evidence="1">Uncharacterized protein</fullName>
    </submittedName>
</protein>
<reference evidence="1" key="1">
    <citation type="journal article" date="2021" name="Proc. Natl. Acad. Sci. U.S.A.">
        <title>Three genomes in the algal genus Volvox reveal the fate of a haploid sex-determining region after a transition to homothallism.</title>
        <authorList>
            <person name="Yamamoto K."/>
            <person name="Hamaji T."/>
            <person name="Kawai-Toyooka H."/>
            <person name="Matsuzaki R."/>
            <person name="Takahashi F."/>
            <person name="Nishimura Y."/>
            <person name="Kawachi M."/>
            <person name="Noguchi H."/>
            <person name="Minakuchi Y."/>
            <person name="Umen J.G."/>
            <person name="Toyoda A."/>
            <person name="Nozaki H."/>
        </authorList>
    </citation>
    <scope>NUCLEOTIDE SEQUENCE</scope>
    <source>
        <strain evidence="1">NIES-3780</strain>
    </source>
</reference>
<proteinExistence type="predicted"/>
<comment type="caution">
    <text evidence="1">The sequence shown here is derived from an EMBL/GenBank/DDBJ whole genome shotgun (WGS) entry which is preliminary data.</text>
</comment>
<dbReference type="Proteomes" id="UP000747399">
    <property type="component" value="Unassembled WGS sequence"/>
</dbReference>
<dbReference type="AlphaFoldDB" id="A0A8J4FCI4"/>
<keyword evidence="2" id="KW-1185">Reference proteome</keyword>